<accession>A0A7W9SRP9</accession>
<dbReference type="EMBL" id="JACHGW010000003">
    <property type="protein sequence ID" value="MBB6051605.1"/>
    <property type="molecule type" value="Genomic_DNA"/>
</dbReference>
<comment type="caution">
    <text evidence="1">The sequence shown here is derived from an EMBL/GenBank/DDBJ whole genome shotgun (WGS) entry which is preliminary data.</text>
</comment>
<proteinExistence type="predicted"/>
<gene>
    <name evidence="1" type="ORF">HNQ39_003415</name>
</gene>
<evidence type="ECO:0000313" key="1">
    <source>
        <dbReference type="EMBL" id="MBB6051605.1"/>
    </source>
</evidence>
<dbReference type="Proteomes" id="UP000520814">
    <property type="component" value="Unassembled WGS sequence"/>
</dbReference>
<sequence length="747" mass="82029">MPQKPIQTLADALAFLHWDPRRHGALLCIAPEKTPLLLPSPSREILGALGAYEAWLKQQTLLAQQKLGMPPPGGWMPQELVAAFGRGLRRFGSVTALGPAERVGYSRNPAPPRFDASASTFLETVTEAQWQQLCGGGLAVAQCTAAQRALVLGLLPESTLIRDASFQGMIPLDGPRRSQLMLSLGLVAIVQGPPIGPFGFTLLGSGFNFPLKPQVPPLGQELLQRLPNRGGVGQLNPRALSGQVALEGEKVTVALLLERATQASGVLVRADARVAKLPVWSQGTTLATGELLEALCFALAGVFRKTDEGFLLVEELAPLQVRRARVAEWHASAEAVHPRETQAFAERFDALLSVPFATGAVFALTDSQRRQYRAAHQEGKELRLGYSELTASQQVVVDAEHKKLQTAFQAAQRQPAVAVTLDKVTVSLSLQLQARVPDAPTFYVGDIDLSETRRLRVSVKGRPVLVRVGDKDKDELKALLQAAQEAGAAAVWLEASPELLEVALAERRLPIWACVPVLRSNDGTPARNSLGETWRALCRRRFRRDELDWLDPGVESNLAVARATIERFRLPQVAGLVLTETVPPGFREEVSDCHTEELGYTPERCRAFRQKNGVEPADVIVSYGRTFPSESDRRLFPPAHDLAQTWLGEREDDADRFLTRLQQALLKEQPTLSVWWGGSSTWVVCWKAKQPIPLLYPYYDPTPAKEYETQWVVAPEKFTEKTPSTATVDLRTLSVSALLAGFRQGVF</sequence>
<dbReference type="AlphaFoldDB" id="A0A7W9SRP9"/>
<evidence type="ECO:0000313" key="2">
    <source>
        <dbReference type="Proteomes" id="UP000520814"/>
    </source>
</evidence>
<protein>
    <submittedName>
        <fullName evidence="1">Uncharacterized protein</fullName>
    </submittedName>
</protein>
<name>A0A7W9SRP9_ARMRO</name>
<dbReference type="RefSeq" id="WP_184198881.1">
    <property type="nucleotide sequence ID" value="NZ_JACHGW010000003.1"/>
</dbReference>
<organism evidence="1 2">
    <name type="scientific">Armatimonas rosea</name>
    <dbReference type="NCBI Taxonomy" id="685828"/>
    <lineage>
        <taxon>Bacteria</taxon>
        <taxon>Bacillati</taxon>
        <taxon>Armatimonadota</taxon>
        <taxon>Armatimonadia</taxon>
        <taxon>Armatimonadales</taxon>
        <taxon>Armatimonadaceae</taxon>
        <taxon>Armatimonas</taxon>
    </lineage>
</organism>
<keyword evidence="2" id="KW-1185">Reference proteome</keyword>
<reference evidence="1 2" key="1">
    <citation type="submission" date="2020-08" db="EMBL/GenBank/DDBJ databases">
        <title>Genomic Encyclopedia of Type Strains, Phase IV (KMG-IV): sequencing the most valuable type-strain genomes for metagenomic binning, comparative biology and taxonomic classification.</title>
        <authorList>
            <person name="Goeker M."/>
        </authorList>
    </citation>
    <scope>NUCLEOTIDE SEQUENCE [LARGE SCALE GENOMIC DNA]</scope>
    <source>
        <strain evidence="1 2">DSM 23562</strain>
    </source>
</reference>